<evidence type="ECO:0000256" key="1">
    <source>
        <dbReference type="SAM" id="Phobius"/>
    </source>
</evidence>
<dbReference type="AlphaFoldDB" id="E1YCU3"/>
<keyword evidence="1" id="KW-0812">Transmembrane</keyword>
<dbReference type="NCBIfam" id="TIGR02532">
    <property type="entry name" value="IV_pilin_GFxxxE"/>
    <property type="match status" value="1"/>
</dbReference>
<protein>
    <recommendedName>
        <fullName evidence="3">Prepilin-type N-terminal cleavage/methylation domain-containing protein</fullName>
    </recommendedName>
</protein>
<keyword evidence="1" id="KW-1133">Transmembrane helix</keyword>
<name>E1YCU3_9BACT</name>
<evidence type="ECO:0000313" key="2">
    <source>
        <dbReference type="EMBL" id="CBX28387.1"/>
    </source>
</evidence>
<feature type="transmembrane region" description="Helical" evidence="1">
    <location>
        <begin position="20"/>
        <end position="42"/>
    </location>
</feature>
<dbReference type="Pfam" id="PF07963">
    <property type="entry name" value="N_methyl"/>
    <property type="match status" value="1"/>
</dbReference>
<gene>
    <name evidence="2" type="ORF">N47_G37110</name>
</gene>
<evidence type="ECO:0008006" key="3">
    <source>
        <dbReference type="Google" id="ProtNLM"/>
    </source>
</evidence>
<dbReference type="PROSITE" id="PS00409">
    <property type="entry name" value="PROKAR_NTER_METHYL"/>
    <property type="match status" value="1"/>
</dbReference>
<dbReference type="InterPro" id="IPR045584">
    <property type="entry name" value="Pilin-like"/>
</dbReference>
<dbReference type="InterPro" id="IPR012902">
    <property type="entry name" value="N_methyl_site"/>
</dbReference>
<accession>E1YCU3</accession>
<organism evidence="2">
    <name type="scientific">uncultured Desulfobacterium sp</name>
    <dbReference type="NCBI Taxonomy" id="201089"/>
    <lineage>
        <taxon>Bacteria</taxon>
        <taxon>Pseudomonadati</taxon>
        <taxon>Thermodesulfobacteriota</taxon>
        <taxon>Desulfobacteria</taxon>
        <taxon>Desulfobacterales</taxon>
        <taxon>Desulfobacteriaceae</taxon>
        <taxon>Desulfobacterium</taxon>
        <taxon>environmental samples</taxon>
    </lineage>
</organism>
<dbReference type="SUPFAM" id="SSF54523">
    <property type="entry name" value="Pili subunits"/>
    <property type="match status" value="1"/>
</dbReference>
<keyword evidence="1" id="KW-0472">Membrane</keyword>
<reference evidence="2" key="1">
    <citation type="journal article" date="2011" name="Environ. Microbiol.">
        <title>Genomic insights into the metabolic potential of the polycyclic aromatic hydrocarbon degrading sulfate-reducing Deltaproteobacterium N47.</title>
        <authorList>
            <person name="Bergmann F."/>
            <person name="Selesi D."/>
            <person name="Weinmaier T."/>
            <person name="Tischler P."/>
            <person name="Rattei T."/>
            <person name="Meckenstock R.U."/>
        </authorList>
    </citation>
    <scope>NUCLEOTIDE SEQUENCE</scope>
</reference>
<dbReference type="EMBL" id="FR695868">
    <property type="protein sequence ID" value="CBX28387.1"/>
    <property type="molecule type" value="Genomic_DNA"/>
</dbReference>
<sequence length="199" mass="21457">MNRLIDRTAINNRGFTLIEIITSIAVVAIIAVVAGMGIAEIAKGYILSKKNAQTAQHAQIAIARLKKEFSSLRSIKCGSDKSITYTIKRNSSVPEDITTIYWSAADNSLYLNSNSNCLDCSVSCTGGDILTGNVSTFGLTYCTSSDDINNCSTTFPNGPDYTPATVLLIKFTLKLKGFEDTEISVANPDIVILNRETGQ</sequence>
<proteinExistence type="predicted"/>